<sequence length="228" mass="24936">MNCKLTSHFCFLYTATTPPSCLFTSPRSLLNLSPPPLASTFTCGRQLVGNVHGGKTPGVTWQPPPTLRPTQQASISLAVALPLHLFYNMLPCPLYHRFHPPHCPSCDVAAAAALRALSTTPHLDGDPWLPQPISHTPSPQHISTAFSARPHARPLSNVSCFQLHLVLLIPVLIIQDYAPYTRLCQEYPTCLFIAMLSCAKGMFVINVLYEFILAKAFVFITVSGGEMG</sequence>
<organism evidence="1 2">
    <name type="scientific">Gymnopilus dilepis</name>
    <dbReference type="NCBI Taxonomy" id="231916"/>
    <lineage>
        <taxon>Eukaryota</taxon>
        <taxon>Fungi</taxon>
        <taxon>Dikarya</taxon>
        <taxon>Basidiomycota</taxon>
        <taxon>Agaricomycotina</taxon>
        <taxon>Agaricomycetes</taxon>
        <taxon>Agaricomycetidae</taxon>
        <taxon>Agaricales</taxon>
        <taxon>Agaricineae</taxon>
        <taxon>Hymenogastraceae</taxon>
        <taxon>Gymnopilus</taxon>
    </lineage>
</organism>
<reference evidence="1 2" key="1">
    <citation type="journal article" date="2018" name="Evol. Lett.">
        <title>Horizontal gene cluster transfer increased hallucinogenic mushroom diversity.</title>
        <authorList>
            <person name="Reynolds H.T."/>
            <person name="Vijayakumar V."/>
            <person name="Gluck-Thaler E."/>
            <person name="Korotkin H.B."/>
            <person name="Matheny P.B."/>
            <person name="Slot J.C."/>
        </authorList>
    </citation>
    <scope>NUCLEOTIDE SEQUENCE [LARGE SCALE GENOMIC DNA]</scope>
    <source>
        <strain evidence="1 2">SRW20</strain>
    </source>
</reference>
<proteinExistence type="predicted"/>
<accession>A0A409X7B1</accession>
<evidence type="ECO:0000313" key="2">
    <source>
        <dbReference type="Proteomes" id="UP000284706"/>
    </source>
</evidence>
<dbReference type="Proteomes" id="UP000284706">
    <property type="component" value="Unassembled WGS sequence"/>
</dbReference>
<name>A0A409X7B1_9AGAR</name>
<comment type="caution">
    <text evidence="1">The sequence shown here is derived from an EMBL/GenBank/DDBJ whole genome shotgun (WGS) entry which is preliminary data.</text>
</comment>
<protein>
    <submittedName>
        <fullName evidence="1">Uncharacterized protein</fullName>
    </submittedName>
</protein>
<keyword evidence="2" id="KW-1185">Reference proteome</keyword>
<gene>
    <name evidence="1" type="ORF">CVT26_015207</name>
</gene>
<dbReference type="AlphaFoldDB" id="A0A409X7B1"/>
<evidence type="ECO:0000313" key="1">
    <source>
        <dbReference type="EMBL" id="PPQ86594.1"/>
    </source>
</evidence>
<dbReference type="EMBL" id="NHYE01004039">
    <property type="protein sequence ID" value="PPQ86594.1"/>
    <property type="molecule type" value="Genomic_DNA"/>
</dbReference>
<dbReference type="InParanoid" id="A0A409X7B1"/>